<sequence length="92" mass="10245">MKFFPQGKESVHGRSPFLSTKQANFSQTIGTKNVRLMNPDVESIAFGIGISDVVKEEQAQNIDSTHICMCRICGNNAFHHKLSEVGFRLAFT</sequence>
<protein>
    <submittedName>
        <fullName evidence="1">Uncharacterized protein</fullName>
    </submittedName>
</protein>
<dbReference type="AlphaFoldDB" id="A0A5N6PCC0"/>
<keyword evidence="2" id="KW-1185">Reference proteome</keyword>
<dbReference type="Proteomes" id="UP000326396">
    <property type="component" value="Linkage Group LG13"/>
</dbReference>
<accession>A0A5N6PCC0</accession>
<reference evidence="1 2" key="1">
    <citation type="submission" date="2019-05" db="EMBL/GenBank/DDBJ databases">
        <title>Mikania micrantha, genome provides insights into the molecular mechanism of rapid growth.</title>
        <authorList>
            <person name="Liu B."/>
        </authorList>
    </citation>
    <scope>NUCLEOTIDE SEQUENCE [LARGE SCALE GENOMIC DNA]</scope>
    <source>
        <strain evidence="1">NLD-2019</strain>
        <tissue evidence="1">Leaf</tissue>
    </source>
</reference>
<evidence type="ECO:0000313" key="1">
    <source>
        <dbReference type="EMBL" id="KAD6119162.1"/>
    </source>
</evidence>
<organism evidence="1 2">
    <name type="scientific">Mikania micrantha</name>
    <name type="common">bitter vine</name>
    <dbReference type="NCBI Taxonomy" id="192012"/>
    <lineage>
        <taxon>Eukaryota</taxon>
        <taxon>Viridiplantae</taxon>
        <taxon>Streptophyta</taxon>
        <taxon>Embryophyta</taxon>
        <taxon>Tracheophyta</taxon>
        <taxon>Spermatophyta</taxon>
        <taxon>Magnoliopsida</taxon>
        <taxon>eudicotyledons</taxon>
        <taxon>Gunneridae</taxon>
        <taxon>Pentapetalae</taxon>
        <taxon>asterids</taxon>
        <taxon>campanulids</taxon>
        <taxon>Asterales</taxon>
        <taxon>Asteraceae</taxon>
        <taxon>Asteroideae</taxon>
        <taxon>Heliantheae alliance</taxon>
        <taxon>Eupatorieae</taxon>
        <taxon>Mikania</taxon>
    </lineage>
</organism>
<comment type="caution">
    <text evidence="1">The sequence shown here is derived from an EMBL/GenBank/DDBJ whole genome shotgun (WGS) entry which is preliminary data.</text>
</comment>
<gene>
    <name evidence="1" type="ORF">E3N88_10433</name>
</gene>
<dbReference type="EMBL" id="SZYD01000005">
    <property type="protein sequence ID" value="KAD6119162.1"/>
    <property type="molecule type" value="Genomic_DNA"/>
</dbReference>
<evidence type="ECO:0000313" key="2">
    <source>
        <dbReference type="Proteomes" id="UP000326396"/>
    </source>
</evidence>
<proteinExistence type="predicted"/>
<name>A0A5N6PCC0_9ASTR</name>